<feature type="transmembrane region" description="Helical" evidence="1">
    <location>
        <begin position="222"/>
        <end position="244"/>
    </location>
</feature>
<feature type="transmembrane region" description="Helical" evidence="1">
    <location>
        <begin position="96"/>
        <end position="129"/>
    </location>
</feature>
<proteinExistence type="predicted"/>
<dbReference type="PANTHER" id="PTHR37305:SF1">
    <property type="entry name" value="MEMBRANE PROTEIN"/>
    <property type="match status" value="1"/>
</dbReference>
<name>K0B104_GOTA9</name>
<protein>
    <submittedName>
        <fullName evidence="2">Bacitracin ABC transporter permease protein BcrB</fullName>
    </submittedName>
</protein>
<feature type="transmembrane region" description="Helical" evidence="1">
    <location>
        <begin position="172"/>
        <end position="193"/>
    </location>
</feature>
<dbReference type="KEGG" id="cad:Curi_c27100"/>
<dbReference type="eggNOG" id="ENOG5033F46">
    <property type="taxonomic scope" value="Bacteria"/>
</dbReference>
<dbReference type="OrthoDB" id="1707305at2"/>
<accession>K0B104</accession>
<dbReference type="AlphaFoldDB" id="K0B104"/>
<dbReference type="PANTHER" id="PTHR37305">
    <property type="entry name" value="INTEGRAL MEMBRANE PROTEIN-RELATED"/>
    <property type="match status" value="1"/>
</dbReference>
<keyword evidence="1" id="KW-0472">Membrane</keyword>
<dbReference type="HOGENOM" id="CLU_090327_0_0_9"/>
<keyword evidence="1" id="KW-0812">Transmembrane</keyword>
<dbReference type="Pfam" id="PF12730">
    <property type="entry name" value="ABC2_membrane_4"/>
    <property type="match status" value="1"/>
</dbReference>
<keyword evidence="3" id="KW-1185">Reference proteome</keyword>
<keyword evidence="1" id="KW-1133">Transmembrane helix</keyword>
<evidence type="ECO:0000256" key="1">
    <source>
        <dbReference type="SAM" id="Phobius"/>
    </source>
</evidence>
<gene>
    <name evidence="2" type="primary">bcrB</name>
    <name evidence="2" type="ordered locus">Curi_c27100</name>
</gene>
<evidence type="ECO:0000313" key="3">
    <source>
        <dbReference type="Proteomes" id="UP000006094"/>
    </source>
</evidence>
<dbReference type="STRING" id="1128398.Curi_c27100"/>
<feature type="transmembrane region" description="Helical" evidence="1">
    <location>
        <begin position="50"/>
        <end position="75"/>
    </location>
</feature>
<evidence type="ECO:0000313" key="2">
    <source>
        <dbReference type="EMBL" id="AFS79703.1"/>
    </source>
</evidence>
<dbReference type="EMBL" id="CP003326">
    <property type="protein sequence ID" value="AFS79703.1"/>
    <property type="molecule type" value="Genomic_DNA"/>
</dbReference>
<sequence>MLNYIRAELYRNFNRSYFWNLTGILSLLGLALNVFFMANKNSLPDLGLNMIFTAAFGTLGMSVFFVLIIVDIVTAEEQKNSTLKNVISLGFPRSKLVLSKIITTVILSLISVTIILTIFFGSGIILLGLDGVTSEIVLNYLKRLLTTMTLCIGAISIGTFLAFAIKNNTAYSLVYVSIFLMTSTVIRVLSYFVSDKLMYLNNFLITKQISKLMEEEVTIKTILSANGVGIIYAIVFILLTIILFKKKEIK</sequence>
<feature type="transmembrane region" description="Helical" evidence="1">
    <location>
        <begin position="144"/>
        <end position="165"/>
    </location>
</feature>
<reference evidence="2 3" key="1">
    <citation type="journal article" date="2012" name="PLoS ONE">
        <title>The purine-utilizing bacterium Clostridium acidurici 9a: a genome-guided metabolic reconsideration.</title>
        <authorList>
            <person name="Hartwich K."/>
            <person name="Poehlein A."/>
            <person name="Daniel R."/>
        </authorList>
    </citation>
    <scope>NUCLEOTIDE SEQUENCE [LARGE SCALE GENOMIC DNA]</scope>
    <source>
        <strain evidence="3">ATCC 7906 / DSM 604 / BCRC 14475 / CIP 104303 / KCTC 5404 / NCIMB 10678 / 9a</strain>
    </source>
</reference>
<organism evidence="2 3">
    <name type="scientific">Gottschalkia acidurici (strain ATCC 7906 / DSM 604 / BCRC 14475 / CIP 104303 / KCTC 5404 / NCIMB 10678 / 9a)</name>
    <name type="common">Clostridium acidurici</name>
    <dbReference type="NCBI Taxonomy" id="1128398"/>
    <lineage>
        <taxon>Bacteria</taxon>
        <taxon>Bacillati</taxon>
        <taxon>Bacillota</taxon>
        <taxon>Tissierellia</taxon>
        <taxon>Tissierellales</taxon>
        <taxon>Gottschalkiaceae</taxon>
        <taxon>Gottschalkia</taxon>
    </lineage>
</organism>
<dbReference type="Proteomes" id="UP000006094">
    <property type="component" value="Chromosome"/>
</dbReference>
<feature type="transmembrane region" description="Helical" evidence="1">
    <location>
        <begin position="17"/>
        <end position="38"/>
    </location>
</feature>
<dbReference type="RefSeq" id="WP_014968837.1">
    <property type="nucleotide sequence ID" value="NC_018664.1"/>
</dbReference>